<feature type="compositionally biased region" description="Polar residues" evidence="6">
    <location>
        <begin position="423"/>
        <end position="432"/>
    </location>
</feature>
<dbReference type="InterPro" id="IPR011009">
    <property type="entry name" value="Kinase-like_dom_sf"/>
</dbReference>
<evidence type="ECO:0000256" key="6">
    <source>
        <dbReference type="SAM" id="MobiDB-lite"/>
    </source>
</evidence>
<proteinExistence type="predicted"/>
<feature type="compositionally biased region" description="Polar residues" evidence="6">
    <location>
        <begin position="575"/>
        <end position="587"/>
    </location>
</feature>
<evidence type="ECO:0000256" key="2">
    <source>
        <dbReference type="ARBA" id="ARBA00022679"/>
    </source>
</evidence>
<gene>
    <name evidence="8" type="ORF">BOVATA_001530</name>
</gene>
<name>A0A2H6K6P9_9APIC</name>
<reference evidence="8 9" key="1">
    <citation type="journal article" date="2017" name="BMC Genomics">
        <title>Whole-genome assembly of Babesia ovata and comparative genomics between closely related pathogens.</title>
        <authorList>
            <person name="Yamagishi J."/>
            <person name="Asada M."/>
            <person name="Hakimi H."/>
            <person name="Tanaka T.Q."/>
            <person name="Sugimoto C."/>
            <person name="Kawazu S."/>
        </authorList>
    </citation>
    <scope>NUCLEOTIDE SEQUENCE [LARGE SCALE GENOMIC DNA]</scope>
    <source>
        <strain evidence="8 9">Miyake</strain>
    </source>
</reference>
<evidence type="ECO:0000256" key="3">
    <source>
        <dbReference type="ARBA" id="ARBA00022741"/>
    </source>
</evidence>
<feature type="compositionally biased region" description="Polar residues" evidence="6">
    <location>
        <begin position="387"/>
        <end position="414"/>
    </location>
</feature>
<protein>
    <submittedName>
        <fullName evidence="8">Tyrosine kinase-like protein</fullName>
    </submittedName>
</protein>
<organism evidence="8 9">
    <name type="scientific">Babesia ovata</name>
    <dbReference type="NCBI Taxonomy" id="189622"/>
    <lineage>
        <taxon>Eukaryota</taxon>
        <taxon>Sar</taxon>
        <taxon>Alveolata</taxon>
        <taxon>Apicomplexa</taxon>
        <taxon>Aconoidasida</taxon>
        <taxon>Piroplasmida</taxon>
        <taxon>Babesiidae</taxon>
        <taxon>Babesia</taxon>
    </lineage>
</organism>
<comment type="caution">
    <text evidence="8">The sequence shown here is derived from an EMBL/GenBank/DDBJ whole genome shotgun (WGS) entry which is preliminary data.</text>
</comment>
<dbReference type="InterPro" id="IPR000719">
    <property type="entry name" value="Prot_kinase_dom"/>
</dbReference>
<feature type="compositionally biased region" description="Basic and acidic residues" evidence="6">
    <location>
        <begin position="450"/>
        <end position="466"/>
    </location>
</feature>
<feature type="region of interest" description="Disordered" evidence="6">
    <location>
        <begin position="573"/>
        <end position="593"/>
    </location>
</feature>
<feature type="compositionally biased region" description="Low complexity" evidence="6">
    <location>
        <begin position="481"/>
        <end position="490"/>
    </location>
</feature>
<dbReference type="OrthoDB" id="346907at2759"/>
<dbReference type="SMART" id="SM00220">
    <property type="entry name" value="S_TKc"/>
    <property type="match status" value="1"/>
</dbReference>
<feature type="region of interest" description="Disordered" evidence="6">
    <location>
        <begin position="1"/>
        <end position="58"/>
    </location>
</feature>
<keyword evidence="3" id="KW-0547">Nucleotide-binding</keyword>
<dbReference type="Pfam" id="PF00069">
    <property type="entry name" value="Pkinase"/>
    <property type="match status" value="1"/>
</dbReference>
<dbReference type="SUPFAM" id="SSF56112">
    <property type="entry name" value="Protein kinase-like (PK-like)"/>
    <property type="match status" value="1"/>
</dbReference>
<keyword evidence="2" id="KW-0808">Transferase</keyword>
<dbReference type="GO" id="GO:0004674">
    <property type="term" value="F:protein serine/threonine kinase activity"/>
    <property type="evidence" value="ECO:0007669"/>
    <property type="project" value="UniProtKB-KW"/>
</dbReference>
<dbReference type="AlphaFoldDB" id="A0A2H6K6P9"/>
<evidence type="ECO:0000259" key="7">
    <source>
        <dbReference type="PROSITE" id="PS50011"/>
    </source>
</evidence>
<dbReference type="Proteomes" id="UP000236319">
    <property type="component" value="Unassembled WGS sequence"/>
</dbReference>
<keyword evidence="1" id="KW-0723">Serine/threonine-protein kinase</keyword>
<sequence length="1077" mass="120764">MDMYNGRDIPSADGDGVKTPKHVRQPSVMRSPGSSGVHTGGRSDSMPVQLSSNADSKVGDVYGVTPQRQEESQSTALVFVNVHDKRELFVVPADYPYKHNSGVEDDSVADMVYPLLPKLVRTPRRTLVPYCGLSDEQGKASTISRLDEQLAQTVKRVLDGQDRDLLVSAPEKDSIFSQVSFTLPKSTSPQEHVKRRRHNLFSKQWKRNAINDCLYRFYASRFKGREDATLKENASASAEGNEAAQRLLQGTRSQKRQVTAEPKDAMVRNWIKSGPVYCKALSDVLGAYHEFLYESQEGNNVLKRKVAATSRYFFEILAESKDCERKMRERELVTEERLYGRKDFIAEIERENQNNRNRCKKMYALYLQCQKRCEELTRHIRDQVAQQTAGDLGTSSEALQPNEVQPEGRSTASHDVTDDTAVNAANMTQQQYDIEDCKTTAPASGPATGEGDRDQEQESQPEERMTQMEANANCEVDLSSQEGQTQQAVGTQGGNDGAASAGTAPPSRQDFSCDTPPREKTVTSAQIASSSAWDVATSAQNRSIQVVSSCIPSARARQREEILTPTRRLSERSITDSIDNARQQPSSGIALGSLQGAPFTPSFQCNSNSTRDHYTPFANRLSSVGHVNKRIYSKMEERGELEGYRALLNELNSLLFDDGGSVLGFSTLPPSLNWLDETDNCRHTVPPSQDNFRDGTLYTTCSYAEIKLMKVLQGGICALRSKNRSKDMDAAILQQIIDANNELCELKRKLDNGRCALYKKLKRDWAERNSKWAGFPPLKRGYRLLNMLGKGGFAEVWEVLDPITLTVQAAKLHILSVDMNPIERGNVVMRVKNEIDIHKTCRSHKNIVNMKACFEMGDNMLATILELCDDGDLDHYIKLHAPVPEKLAITWTYQILEGLHYMKTLPEGRVHHCDLKPGNILKHRGDVKLADFGLSKMVPHESTRELWGGGGTIFYQPPECLLANFRNKQIVLTDKIDIWAVGCILYEMLYNARPFGFIGGRRSLSGTQQYMQQPLYCITERMYQAILSGVKFPPNDRVSEDCRDLISRFLAFEPNMRPSIEEAMSASVFHTELAGFM</sequence>
<evidence type="ECO:0000256" key="1">
    <source>
        <dbReference type="ARBA" id="ARBA00022527"/>
    </source>
</evidence>
<keyword evidence="9" id="KW-1185">Reference proteome</keyword>
<keyword evidence="5" id="KW-0067">ATP-binding</keyword>
<accession>A0A2H6K6P9</accession>
<evidence type="ECO:0000313" key="9">
    <source>
        <dbReference type="Proteomes" id="UP000236319"/>
    </source>
</evidence>
<dbReference type="GO" id="GO:0007059">
    <property type="term" value="P:chromosome segregation"/>
    <property type="evidence" value="ECO:0007669"/>
    <property type="project" value="TreeGrafter"/>
</dbReference>
<dbReference type="PANTHER" id="PTHR22974">
    <property type="entry name" value="MIXED LINEAGE PROTEIN KINASE"/>
    <property type="match status" value="1"/>
</dbReference>
<dbReference type="PANTHER" id="PTHR22974:SF23">
    <property type="entry name" value="TOUSLED-LIKE KINASE, ISOFORM G"/>
    <property type="match status" value="1"/>
</dbReference>
<feature type="compositionally biased region" description="Polar residues" evidence="6">
    <location>
        <begin position="46"/>
        <end position="55"/>
    </location>
</feature>
<feature type="region of interest" description="Disordered" evidence="6">
    <location>
        <begin position="387"/>
        <end position="529"/>
    </location>
</feature>
<dbReference type="PROSITE" id="PS50011">
    <property type="entry name" value="PROTEIN_KINASE_DOM"/>
    <property type="match status" value="1"/>
</dbReference>
<evidence type="ECO:0000313" key="8">
    <source>
        <dbReference type="EMBL" id="GBE58660.1"/>
    </source>
</evidence>
<dbReference type="GO" id="GO:0005634">
    <property type="term" value="C:nucleus"/>
    <property type="evidence" value="ECO:0007669"/>
    <property type="project" value="TreeGrafter"/>
</dbReference>
<dbReference type="GeneID" id="39872430"/>
<dbReference type="RefSeq" id="XP_028864903.1">
    <property type="nucleotide sequence ID" value="XM_029009070.1"/>
</dbReference>
<dbReference type="VEuPathDB" id="PiroplasmaDB:BOVATA_001530"/>
<feature type="domain" description="Protein kinase" evidence="7">
    <location>
        <begin position="782"/>
        <end position="1073"/>
    </location>
</feature>
<evidence type="ECO:0000256" key="4">
    <source>
        <dbReference type="ARBA" id="ARBA00022777"/>
    </source>
</evidence>
<dbReference type="GO" id="GO:0005524">
    <property type="term" value="F:ATP binding"/>
    <property type="evidence" value="ECO:0007669"/>
    <property type="project" value="UniProtKB-KW"/>
</dbReference>
<dbReference type="Gene3D" id="1.10.510.10">
    <property type="entry name" value="Transferase(Phosphotransferase) domain 1"/>
    <property type="match status" value="1"/>
</dbReference>
<dbReference type="GO" id="GO:0035556">
    <property type="term" value="P:intracellular signal transduction"/>
    <property type="evidence" value="ECO:0007669"/>
    <property type="project" value="TreeGrafter"/>
</dbReference>
<keyword evidence="4 8" id="KW-0418">Kinase</keyword>
<evidence type="ECO:0000256" key="5">
    <source>
        <dbReference type="ARBA" id="ARBA00022840"/>
    </source>
</evidence>
<dbReference type="EMBL" id="BDSA01000001">
    <property type="protein sequence ID" value="GBE58660.1"/>
    <property type="molecule type" value="Genomic_DNA"/>
</dbReference>